<dbReference type="CDD" id="cd00201">
    <property type="entry name" value="WW"/>
    <property type="match status" value="1"/>
</dbReference>
<evidence type="ECO:0000313" key="4">
    <source>
        <dbReference type="EnsemblFungi" id="EJT79132"/>
    </source>
</evidence>
<sequence length="228" mass="25893">MATATTMERTNKPSVEEIESIRLSTRNLAVPEYYTELFTKMGVAYYCQHQTRTTSYLHPAKFRALQAAGVLHPATSDLPAYALRLYCDDYTVPRHRERRRDDKGRAYYLNHEAKKTQWEHPEAEAVLAKARGEGREGEPSWSLSAAVAGDGDAPVTGHRRLLRKWEEDYTAEGVLPPWILEETAAPPEGAGWSRSETQSPFDAREARARIRKRKQQGLPVHCTPKVKM</sequence>
<dbReference type="EMBL" id="GL385396">
    <property type="protein sequence ID" value="EJT79132.1"/>
    <property type="molecule type" value="Genomic_DNA"/>
</dbReference>
<dbReference type="AlphaFoldDB" id="J3NSG9"/>
<dbReference type="VEuPathDB" id="FungiDB:GGTG_04221"/>
<gene>
    <name evidence="4" type="primary">20344679</name>
    <name evidence="3" type="ORF">GGTG_04221</name>
</gene>
<dbReference type="Gene3D" id="2.20.70.10">
    <property type="match status" value="1"/>
</dbReference>
<dbReference type="SUPFAM" id="SSF51045">
    <property type="entry name" value="WW domain"/>
    <property type="match status" value="2"/>
</dbReference>
<dbReference type="PROSITE" id="PS50020">
    <property type="entry name" value="WW_DOMAIN_2"/>
    <property type="match status" value="1"/>
</dbReference>
<dbReference type="InterPro" id="IPR001202">
    <property type="entry name" value="WW_dom"/>
</dbReference>
<evidence type="ECO:0000313" key="5">
    <source>
        <dbReference type="Proteomes" id="UP000006039"/>
    </source>
</evidence>
<dbReference type="OrthoDB" id="5244269at2759"/>
<feature type="region of interest" description="Disordered" evidence="1">
    <location>
        <begin position="185"/>
        <end position="228"/>
    </location>
</feature>
<protein>
    <recommendedName>
        <fullName evidence="2">WW domain-containing protein</fullName>
    </recommendedName>
</protein>
<keyword evidence="5" id="KW-1185">Reference proteome</keyword>
<reference evidence="4" key="4">
    <citation type="journal article" date="2015" name="G3 (Bethesda)">
        <title>Genome sequences of three phytopathogenic species of the Magnaporthaceae family of fungi.</title>
        <authorList>
            <person name="Okagaki L.H."/>
            <person name="Nunes C.C."/>
            <person name="Sailsbery J."/>
            <person name="Clay B."/>
            <person name="Brown D."/>
            <person name="John T."/>
            <person name="Oh Y."/>
            <person name="Young N."/>
            <person name="Fitzgerald M."/>
            <person name="Haas B.J."/>
            <person name="Zeng Q."/>
            <person name="Young S."/>
            <person name="Adiconis X."/>
            <person name="Fan L."/>
            <person name="Levin J.Z."/>
            <person name="Mitchell T.K."/>
            <person name="Okubara P.A."/>
            <person name="Farman M.L."/>
            <person name="Kohn L.M."/>
            <person name="Birren B."/>
            <person name="Ma L.-J."/>
            <person name="Dean R.A."/>
        </authorList>
    </citation>
    <scope>NUCLEOTIDE SEQUENCE</scope>
    <source>
        <strain evidence="4">R3-111a-1</strain>
    </source>
</reference>
<evidence type="ECO:0000313" key="3">
    <source>
        <dbReference type="EMBL" id="EJT79132.1"/>
    </source>
</evidence>
<organism evidence="3">
    <name type="scientific">Gaeumannomyces tritici (strain R3-111a-1)</name>
    <name type="common">Wheat and barley take-all root rot fungus</name>
    <name type="synonym">Gaeumannomyces graminis var. tritici</name>
    <dbReference type="NCBI Taxonomy" id="644352"/>
    <lineage>
        <taxon>Eukaryota</taxon>
        <taxon>Fungi</taxon>
        <taxon>Dikarya</taxon>
        <taxon>Ascomycota</taxon>
        <taxon>Pezizomycotina</taxon>
        <taxon>Sordariomycetes</taxon>
        <taxon>Sordariomycetidae</taxon>
        <taxon>Magnaporthales</taxon>
        <taxon>Magnaporthaceae</taxon>
        <taxon>Gaeumannomyces</taxon>
    </lineage>
</organism>
<feature type="domain" description="WW" evidence="2">
    <location>
        <begin position="90"/>
        <end position="123"/>
    </location>
</feature>
<dbReference type="EnsemblFungi" id="EJT79132">
    <property type="protein sequence ID" value="EJT79132"/>
    <property type="gene ID" value="GGTG_04221"/>
</dbReference>
<dbReference type="Proteomes" id="UP000006039">
    <property type="component" value="Unassembled WGS sequence"/>
</dbReference>
<reference evidence="4" key="5">
    <citation type="submission" date="2018-04" db="UniProtKB">
        <authorList>
            <consortium name="EnsemblFungi"/>
        </authorList>
    </citation>
    <scope>IDENTIFICATION</scope>
    <source>
        <strain evidence="4">R3-111a-1</strain>
    </source>
</reference>
<evidence type="ECO:0000256" key="1">
    <source>
        <dbReference type="SAM" id="MobiDB-lite"/>
    </source>
</evidence>
<reference evidence="5" key="1">
    <citation type="submission" date="2010-07" db="EMBL/GenBank/DDBJ databases">
        <title>The genome sequence of Gaeumannomyces graminis var. tritici strain R3-111a-1.</title>
        <authorList>
            <consortium name="The Broad Institute Genome Sequencing Platform"/>
            <person name="Ma L.-J."/>
            <person name="Dead R."/>
            <person name="Young S."/>
            <person name="Zeng Q."/>
            <person name="Koehrsen M."/>
            <person name="Alvarado L."/>
            <person name="Berlin A."/>
            <person name="Chapman S.B."/>
            <person name="Chen Z."/>
            <person name="Freedman E."/>
            <person name="Gellesch M."/>
            <person name="Goldberg J."/>
            <person name="Griggs A."/>
            <person name="Gujja S."/>
            <person name="Heilman E.R."/>
            <person name="Heiman D."/>
            <person name="Hepburn T."/>
            <person name="Howarth C."/>
            <person name="Jen D."/>
            <person name="Larson L."/>
            <person name="Mehta T."/>
            <person name="Neiman D."/>
            <person name="Pearson M."/>
            <person name="Roberts A."/>
            <person name="Saif S."/>
            <person name="Shea T."/>
            <person name="Shenoy N."/>
            <person name="Sisk P."/>
            <person name="Stolte C."/>
            <person name="Sykes S."/>
            <person name="Walk T."/>
            <person name="White J."/>
            <person name="Yandava C."/>
            <person name="Haas B."/>
            <person name="Nusbaum C."/>
            <person name="Birren B."/>
        </authorList>
    </citation>
    <scope>NUCLEOTIDE SEQUENCE [LARGE SCALE GENOMIC DNA]</scope>
    <source>
        <strain evidence="5">R3-111a-1</strain>
    </source>
</reference>
<name>J3NSG9_GAET3</name>
<dbReference type="HOGENOM" id="CLU_1310358_0_0_1"/>
<reference evidence="3" key="3">
    <citation type="submission" date="2010-09" db="EMBL/GenBank/DDBJ databases">
        <title>Annotation of Gaeumannomyces graminis var. tritici R3-111a-1.</title>
        <authorList>
            <consortium name="The Broad Institute Genome Sequencing Platform"/>
            <person name="Ma L.-J."/>
            <person name="Dead R."/>
            <person name="Young S.K."/>
            <person name="Zeng Q."/>
            <person name="Gargeya S."/>
            <person name="Fitzgerald M."/>
            <person name="Haas B."/>
            <person name="Abouelleil A."/>
            <person name="Alvarado L."/>
            <person name="Arachchi H.M."/>
            <person name="Berlin A."/>
            <person name="Brown A."/>
            <person name="Chapman S.B."/>
            <person name="Chen Z."/>
            <person name="Dunbar C."/>
            <person name="Freedman E."/>
            <person name="Gearin G."/>
            <person name="Gellesch M."/>
            <person name="Goldberg J."/>
            <person name="Griggs A."/>
            <person name="Gujja S."/>
            <person name="Heiman D."/>
            <person name="Howarth C."/>
            <person name="Larson L."/>
            <person name="Lui A."/>
            <person name="MacDonald P.J.P."/>
            <person name="Mehta T."/>
            <person name="Montmayeur A."/>
            <person name="Murphy C."/>
            <person name="Neiman D."/>
            <person name="Pearson M."/>
            <person name="Priest M."/>
            <person name="Roberts A."/>
            <person name="Saif S."/>
            <person name="Shea T."/>
            <person name="Shenoy N."/>
            <person name="Sisk P."/>
            <person name="Stolte C."/>
            <person name="Sykes S."/>
            <person name="Yandava C."/>
            <person name="Wortman J."/>
            <person name="Nusbaum C."/>
            <person name="Birren B."/>
        </authorList>
    </citation>
    <scope>NUCLEOTIDE SEQUENCE</scope>
    <source>
        <strain evidence="3">R3-111a-1</strain>
    </source>
</reference>
<dbReference type="RefSeq" id="XP_009220277.1">
    <property type="nucleotide sequence ID" value="XM_009222013.1"/>
</dbReference>
<dbReference type="Pfam" id="PF00397">
    <property type="entry name" value="WW"/>
    <property type="match status" value="1"/>
</dbReference>
<dbReference type="GeneID" id="20344679"/>
<accession>J3NSG9</accession>
<proteinExistence type="predicted"/>
<dbReference type="SMART" id="SM00456">
    <property type="entry name" value="WW"/>
    <property type="match status" value="2"/>
</dbReference>
<reference evidence="3" key="2">
    <citation type="submission" date="2010-07" db="EMBL/GenBank/DDBJ databases">
        <authorList>
            <consortium name="The Broad Institute Genome Sequencing Platform"/>
            <consortium name="Broad Institute Genome Sequencing Center for Infectious Disease"/>
            <person name="Ma L.-J."/>
            <person name="Dead R."/>
            <person name="Young S."/>
            <person name="Zeng Q."/>
            <person name="Koehrsen M."/>
            <person name="Alvarado L."/>
            <person name="Berlin A."/>
            <person name="Chapman S.B."/>
            <person name="Chen Z."/>
            <person name="Freedman E."/>
            <person name="Gellesch M."/>
            <person name="Goldberg J."/>
            <person name="Griggs A."/>
            <person name="Gujja S."/>
            <person name="Heilman E.R."/>
            <person name="Heiman D."/>
            <person name="Hepburn T."/>
            <person name="Howarth C."/>
            <person name="Jen D."/>
            <person name="Larson L."/>
            <person name="Mehta T."/>
            <person name="Neiman D."/>
            <person name="Pearson M."/>
            <person name="Roberts A."/>
            <person name="Saif S."/>
            <person name="Shea T."/>
            <person name="Shenoy N."/>
            <person name="Sisk P."/>
            <person name="Stolte C."/>
            <person name="Sykes S."/>
            <person name="Walk T."/>
            <person name="White J."/>
            <person name="Yandava C."/>
            <person name="Haas B."/>
            <person name="Nusbaum C."/>
            <person name="Birren B."/>
        </authorList>
    </citation>
    <scope>NUCLEOTIDE SEQUENCE</scope>
    <source>
        <strain evidence="3">R3-111a-1</strain>
    </source>
</reference>
<evidence type="ECO:0000259" key="2">
    <source>
        <dbReference type="PROSITE" id="PS50020"/>
    </source>
</evidence>
<dbReference type="InterPro" id="IPR036020">
    <property type="entry name" value="WW_dom_sf"/>
</dbReference>